<gene>
    <name evidence="5" type="ORF">DRP53_10610</name>
</gene>
<evidence type="ECO:0000313" key="5">
    <source>
        <dbReference type="EMBL" id="RKX68512.1"/>
    </source>
</evidence>
<sequence length="360" mass="41721">MKQYLKDWKSLILVCDGGSLDDTREVAESVEIPSGIERIVTTYRGIPGKGSAVMAMIEAADLAGAELLLLFDADLRSITPEWIDRMSRPVLEMGFDYLTPYYLRHKHDGTITNNIVYPILKGVFGVEIRQPIGGDFAIGKRLIKRLINREHFNHLTARFGIDVWMTTQAFTSGRVGQVGLGTKVHAPKEPKNDLTPMFVQVVYTLFRMLIIYEEIWREGKQIRVELVSDEFSDSIEEIPIEPRDLITEISYAVRNFGPLYERIMSRSTVRELISSLDRIPIDLWVQIVYDFAVTFRRWERNRRKLLRLLLPLYLGRVGSFALETKDMDSSQAEVVVRKNAECFWKMRDYFINRWDESDQK</sequence>
<organism evidence="5 6">
    <name type="scientific">candidate division WOR-3 bacterium</name>
    <dbReference type="NCBI Taxonomy" id="2052148"/>
    <lineage>
        <taxon>Bacteria</taxon>
        <taxon>Bacteria division WOR-3</taxon>
    </lineage>
</organism>
<dbReference type="InterPro" id="IPR029044">
    <property type="entry name" value="Nucleotide-diphossugar_trans"/>
</dbReference>
<evidence type="ECO:0000256" key="3">
    <source>
        <dbReference type="ARBA" id="ARBA00022679"/>
    </source>
</evidence>
<evidence type="ECO:0000259" key="4">
    <source>
        <dbReference type="Pfam" id="PF21969"/>
    </source>
</evidence>
<name>A0A660SD80_UNCW3</name>
<dbReference type="GO" id="GO:0016757">
    <property type="term" value="F:glycosyltransferase activity"/>
    <property type="evidence" value="ECO:0007669"/>
    <property type="project" value="UniProtKB-KW"/>
</dbReference>
<evidence type="ECO:0000256" key="1">
    <source>
        <dbReference type="ARBA" id="ARBA00006739"/>
    </source>
</evidence>
<comment type="similarity">
    <text evidence="1">Belongs to the glycosyltransferase 2 family.</text>
</comment>
<evidence type="ECO:0000313" key="6">
    <source>
        <dbReference type="Proteomes" id="UP000268469"/>
    </source>
</evidence>
<dbReference type="Pfam" id="PF21969">
    <property type="entry name" value="MGS_GT"/>
    <property type="match status" value="1"/>
</dbReference>
<protein>
    <recommendedName>
        <fullName evidence="4">Mannosylglycerate synthase GT domain-containing protein</fullName>
    </recommendedName>
</protein>
<dbReference type="InterPro" id="IPR050256">
    <property type="entry name" value="Glycosyltransferase_2"/>
</dbReference>
<dbReference type="PANTHER" id="PTHR48090:SF10">
    <property type="entry name" value="GLUCOSYL-3-PHOSPHOGLYCERATE SYNTHASE"/>
    <property type="match status" value="1"/>
</dbReference>
<evidence type="ECO:0000256" key="2">
    <source>
        <dbReference type="ARBA" id="ARBA00022676"/>
    </source>
</evidence>
<proteinExistence type="inferred from homology"/>
<dbReference type="InterPro" id="IPR054145">
    <property type="entry name" value="MGS_GT"/>
</dbReference>
<feature type="domain" description="Mannosylglycerate synthase GT" evidence="4">
    <location>
        <begin position="38"/>
        <end position="200"/>
    </location>
</feature>
<keyword evidence="2" id="KW-0328">Glycosyltransferase</keyword>
<dbReference type="AlphaFoldDB" id="A0A660SD80"/>
<comment type="caution">
    <text evidence="5">The sequence shown here is derived from an EMBL/GenBank/DDBJ whole genome shotgun (WGS) entry which is preliminary data.</text>
</comment>
<dbReference type="PANTHER" id="PTHR48090">
    <property type="entry name" value="UNDECAPRENYL-PHOSPHATE 4-DEOXY-4-FORMAMIDO-L-ARABINOSE TRANSFERASE-RELATED"/>
    <property type="match status" value="1"/>
</dbReference>
<reference evidence="5 6" key="1">
    <citation type="submission" date="2018-06" db="EMBL/GenBank/DDBJ databases">
        <title>Extensive metabolic versatility and redundancy in microbially diverse, dynamic hydrothermal sediments.</title>
        <authorList>
            <person name="Dombrowski N."/>
            <person name="Teske A."/>
            <person name="Baker B.J."/>
        </authorList>
    </citation>
    <scope>NUCLEOTIDE SEQUENCE [LARGE SCALE GENOMIC DNA]</scope>
    <source>
        <strain evidence="5">B36_G15</strain>
    </source>
</reference>
<accession>A0A660SD80</accession>
<dbReference type="EMBL" id="QNBE01000155">
    <property type="protein sequence ID" value="RKX68512.1"/>
    <property type="molecule type" value="Genomic_DNA"/>
</dbReference>
<dbReference type="Gene3D" id="3.90.550.10">
    <property type="entry name" value="Spore Coat Polysaccharide Biosynthesis Protein SpsA, Chain A"/>
    <property type="match status" value="1"/>
</dbReference>
<dbReference type="Proteomes" id="UP000268469">
    <property type="component" value="Unassembled WGS sequence"/>
</dbReference>
<keyword evidence="3" id="KW-0808">Transferase</keyword>
<dbReference type="SUPFAM" id="SSF53448">
    <property type="entry name" value="Nucleotide-diphospho-sugar transferases"/>
    <property type="match status" value="1"/>
</dbReference>